<proteinExistence type="predicted"/>
<sequence>MASNSNQQKTIRS</sequence>
<name>A0A820PTW3_9BILA</name>
<evidence type="ECO:0000313" key="2">
    <source>
        <dbReference type="Proteomes" id="UP000663868"/>
    </source>
</evidence>
<dbReference type="Proteomes" id="UP000663868">
    <property type="component" value="Unassembled WGS sequence"/>
</dbReference>
<protein>
    <submittedName>
        <fullName evidence="1">Uncharacterized protein</fullName>
    </submittedName>
</protein>
<evidence type="ECO:0000313" key="1">
    <source>
        <dbReference type="EMBL" id="CAF4411393.1"/>
    </source>
</evidence>
<accession>A0A820PTW3</accession>
<gene>
    <name evidence="1" type="ORF">KXQ929_LOCUS51613</name>
</gene>
<reference evidence="1" key="1">
    <citation type="submission" date="2021-02" db="EMBL/GenBank/DDBJ databases">
        <authorList>
            <person name="Nowell W R."/>
        </authorList>
    </citation>
    <scope>NUCLEOTIDE SEQUENCE</scope>
</reference>
<organism evidence="1 2">
    <name type="scientific">Adineta steineri</name>
    <dbReference type="NCBI Taxonomy" id="433720"/>
    <lineage>
        <taxon>Eukaryota</taxon>
        <taxon>Metazoa</taxon>
        <taxon>Spiralia</taxon>
        <taxon>Gnathifera</taxon>
        <taxon>Rotifera</taxon>
        <taxon>Eurotatoria</taxon>
        <taxon>Bdelloidea</taxon>
        <taxon>Adinetida</taxon>
        <taxon>Adinetidae</taxon>
        <taxon>Adineta</taxon>
    </lineage>
</organism>
<dbReference type="EMBL" id="CAJOBB010025834">
    <property type="protein sequence ID" value="CAF4411393.1"/>
    <property type="molecule type" value="Genomic_DNA"/>
</dbReference>
<comment type="caution">
    <text evidence="1">The sequence shown here is derived from an EMBL/GenBank/DDBJ whole genome shotgun (WGS) entry which is preliminary data.</text>
</comment>
<feature type="non-terminal residue" evidence="1">
    <location>
        <position position="13"/>
    </location>
</feature>